<comment type="caution">
    <text evidence="1">The sequence shown here is derived from an EMBL/GenBank/DDBJ whole genome shotgun (WGS) entry which is preliminary data.</text>
</comment>
<reference evidence="1 2" key="1">
    <citation type="journal article" date="2019" name="Int. J. Syst. Evol. Microbiol.">
        <title>The Global Catalogue of Microorganisms (GCM) 10K type strain sequencing project: providing services to taxonomists for standard genome sequencing and annotation.</title>
        <authorList>
            <consortium name="The Broad Institute Genomics Platform"/>
            <consortium name="The Broad Institute Genome Sequencing Center for Infectious Disease"/>
            <person name="Wu L."/>
            <person name="Ma J."/>
        </authorList>
    </citation>
    <scope>NUCLEOTIDE SEQUENCE [LARGE SCALE GENOMIC DNA]</scope>
    <source>
        <strain evidence="1 2">JCM 7356</strain>
    </source>
</reference>
<accession>A0ABN3EY19</accession>
<dbReference type="Proteomes" id="UP001500305">
    <property type="component" value="Unassembled WGS sequence"/>
</dbReference>
<evidence type="ECO:0000313" key="1">
    <source>
        <dbReference type="EMBL" id="GAA2276290.1"/>
    </source>
</evidence>
<gene>
    <name evidence="1" type="ORF">GCM10010430_72790</name>
</gene>
<protein>
    <submittedName>
        <fullName evidence="1">Uncharacterized protein</fullName>
    </submittedName>
</protein>
<proteinExistence type="predicted"/>
<organism evidence="1 2">
    <name type="scientific">Kitasatospora cystarginea</name>
    <dbReference type="NCBI Taxonomy" id="58350"/>
    <lineage>
        <taxon>Bacteria</taxon>
        <taxon>Bacillati</taxon>
        <taxon>Actinomycetota</taxon>
        <taxon>Actinomycetes</taxon>
        <taxon>Kitasatosporales</taxon>
        <taxon>Streptomycetaceae</taxon>
        <taxon>Kitasatospora</taxon>
    </lineage>
</organism>
<keyword evidence="2" id="KW-1185">Reference proteome</keyword>
<dbReference type="Pfam" id="PF07098">
    <property type="entry name" value="DUF1360"/>
    <property type="match status" value="1"/>
</dbReference>
<dbReference type="RefSeq" id="WP_344640857.1">
    <property type="nucleotide sequence ID" value="NZ_BAAATR010000054.1"/>
</dbReference>
<dbReference type="EMBL" id="BAAATR010000054">
    <property type="protein sequence ID" value="GAA2276290.1"/>
    <property type="molecule type" value="Genomic_DNA"/>
</dbReference>
<name>A0ABN3EY19_9ACTN</name>
<sequence>MCGARARKAISELVSCPFRAGLWAAGSVFAPRTSRLATPTLAALAAADFLQFARVAAQHAAEETP</sequence>
<evidence type="ECO:0000313" key="2">
    <source>
        <dbReference type="Proteomes" id="UP001500305"/>
    </source>
</evidence>
<dbReference type="InterPro" id="IPR010773">
    <property type="entry name" value="Mycophage_PG1_Gp7"/>
</dbReference>